<dbReference type="EnsemblMetazoa" id="HelroT78040">
    <property type="protein sequence ID" value="HelroP78040"/>
    <property type="gene ID" value="HelroG78040"/>
</dbReference>
<feature type="transmembrane region" description="Helical" evidence="8">
    <location>
        <begin position="102"/>
        <end position="123"/>
    </location>
</feature>
<dbReference type="PANTHER" id="PTHR23129:SF0">
    <property type="entry name" value="ACYL-COENZYME A DIPHOSPHATASE FITM2"/>
    <property type="match status" value="1"/>
</dbReference>
<keyword evidence="3" id="KW-0378">Hydrolase</keyword>
<dbReference type="AlphaFoldDB" id="T1G371"/>
<keyword evidence="5 8" id="KW-1133">Transmembrane helix</keyword>
<dbReference type="CTD" id="20215519"/>
<dbReference type="FunCoup" id="T1G371">
    <property type="interactions" value="303"/>
</dbReference>
<feature type="transmembrane region" description="Helical" evidence="8">
    <location>
        <begin position="67"/>
        <end position="90"/>
    </location>
</feature>
<dbReference type="Proteomes" id="UP000015101">
    <property type="component" value="Unassembled WGS sequence"/>
</dbReference>
<reference evidence="9 11" key="2">
    <citation type="journal article" date="2013" name="Nature">
        <title>Insights into bilaterian evolution from three spiralian genomes.</title>
        <authorList>
            <person name="Simakov O."/>
            <person name="Marletaz F."/>
            <person name="Cho S.J."/>
            <person name="Edsinger-Gonzales E."/>
            <person name="Havlak P."/>
            <person name="Hellsten U."/>
            <person name="Kuo D.H."/>
            <person name="Larsson T."/>
            <person name="Lv J."/>
            <person name="Arendt D."/>
            <person name="Savage R."/>
            <person name="Osoegawa K."/>
            <person name="de Jong P."/>
            <person name="Grimwood J."/>
            <person name="Chapman J.A."/>
            <person name="Shapiro H."/>
            <person name="Aerts A."/>
            <person name="Otillar R.P."/>
            <person name="Terry A.Y."/>
            <person name="Boore J.L."/>
            <person name="Grigoriev I.V."/>
            <person name="Lindberg D.R."/>
            <person name="Seaver E.C."/>
            <person name="Weisblat D.A."/>
            <person name="Putnam N.H."/>
            <person name="Rokhsar D.S."/>
        </authorList>
    </citation>
    <scope>NUCLEOTIDE SEQUENCE</scope>
</reference>
<evidence type="ECO:0000256" key="8">
    <source>
        <dbReference type="SAM" id="Phobius"/>
    </source>
</evidence>
<keyword evidence="2 8" id="KW-0812">Transmembrane</keyword>
<feature type="transmembrane region" description="Helical" evidence="8">
    <location>
        <begin position="211"/>
        <end position="237"/>
    </location>
</feature>
<keyword evidence="11" id="KW-1185">Reference proteome</keyword>
<keyword evidence="7 8" id="KW-0472">Membrane</keyword>
<dbReference type="EMBL" id="AMQM01003916">
    <property type="status" value="NOT_ANNOTATED_CDS"/>
    <property type="molecule type" value="Genomic_DNA"/>
</dbReference>
<gene>
    <name evidence="10" type="primary">20215519</name>
    <name evidence="9" type="ORF">HELRODRAFT_78040</name>
</gene>
<dbReference type="GO" id="GO:0008654">
    <property type="term" value="P:phospholipid biosynthetic process"/>
    <property type="evidence" value="ECO:0000318"/>
    <property type="project" value="GO_Central"/>
</dbReference>
<dbReference type="OrthoDB" id="5579088at2759"/>
<evidence type="ECO:0000256" key="4">
    <source>
        <dbReference type="ARBA" id="ARBA00022824"/>
    </source>
</evidence>
<evidence type="ECO:0000313" key="9">
    <source>
        <dbReference type="EMBL" id="ESO05338.1"/>
    </source>
</evidence>
<dbReference type="STRING" id="6412.T1G371"/>
<protein>
    <submittedName>
        <fullName evidence="9 10">Uncharacterized protein</fullName>
    </submittedName>
</protein>
<dbReference type="KEGG" id="hro:HELRODRAFT_78040"/>
<evidence type="ECO:0000313" key="10">
    <source>
        <dbReference type="EnsemblMetazoa" id="HelroP78040"/>
    </source>
</evidence>
<dbReference type="GO" id="GO:0010945">
    <property type="term" value="F:coenzyme A diphosphatase activity"/>
    <property type="evidence" value="ECO:0007669"/>
    <property type="project" value="InterPro"/>
</dbReference>
<reference evidence="10" key="3">
    <citation type="submission" date="2015-06" db="UniProtKB">
        <authorList>
            <consortium name="EnsemblMetazoa"/>
        </authorList>
    </citation>
    <scope>IDENTIFICATION</scope>
</reference>
<dbReference type="eggNOG" id="KOG3750">
    <property type="taxonomic scope" value="Eukaryota"/>
</dbReference>
<keyword evidence="4" id="KW-0256">Endoplasmic reticulum</keyword>
<dbReference type="GO" id="GO:0019915">
    <property type="term" value="P:lipid storage"/>
    <property type="evidence" value="ECO:0000318"/>
    <property type="project" value="GO_Central"/>
</dbReference>
<evidence type="ECO:0000256" key="5">
    <source>
        <dbReference type="ARBA" id="ARBA00022989"/>
    </source>
</evidence>
<sequence>EPTTVWKFIDVLLMHFCKKILLINLRVKIIFYICSIIIVSMATDHFPLPKNFLSNTNSFANQYFVKYAWTITSGLNALFIYYTSSIFFCGEMWGTNRSLLRLAFGTMWWYICSIIFELIGYKYGLCVGGNQNSFNKDVCSGRWVSFSVSDRLFVLFYGMLMTLEEVRSLITWERLHDVIFKNDPNLLISSKLSENQIEKTKKLYVENVTRVRLTVMILTVLIIMLDFSMIVSILYFNNMPQKLAASFFALLGWLLTYKTWFRKKSKLWSPGSPGDNMFITIR</sequence>
<name>T1G371_HELRO</name>
<proteinExistence type="predicted"/>
<dbReference type="GO" id="GO:0005789">
    <property type="term" value="C:endoplasmic reticulum membrane"/>
    <property type="evidence" value="ECO:0000318"/>
    <property type="project" value="GO_Central"/>
</dbReference>
<evidence type="ECO:0000256" key="7">
    <source>
        <dbReference type="ARBA" id="ARBA00023136"/>
    </source>
</evidence>
<dbReference type="OMA" id="TYRFWYL"/>
<dbReference type="GO" id="GO:0034389">
    <property type="term" value="P:lipid droplet organization"/>
    <property type="evidence" value="ECO:0000318"/>
    <property type="project" value="GO_Central"/>
</dbReference>
<evidence type="ECO:0000256" key="3">
    <source>
        <dbReference type="ARBA" id="ARBA00022801"/>
    </source>
</evidence>
<dbReference type="PANTHER" id="PTHR23129">
    <property type="entry name" value="ACYL-COENZYME A DIPHOSPHATASE FITM2"/>
    <property type="match status" value="1"/>
</dbReference>
<dbReference type="EMBL" id="KB096365">
    <property type="protein sequence ID" value="ESO05338.1"/>
    <property type="molecule type" value="Genomic_DNA"/>
</dbReference>
<feature type="transmembrane region" description="Helical" evidence="8">
    <location>
        <begin position="243"/>
        <end position="261"/>
    </location>
</feature>
<dbReference type="HOGENOM" id="CLU_049499_0_0_1"/>
<dbReference type="GeneID" id="20215519"/>
<dbReference type="InterPro" id="IPR019388">
    <property type="entry name" value="FIT"/>
</dbReference>
<feature type="transmembrane region" description="Helical" evidence="8">
    <location>
        <begin position="29"/>
        <end position="47"/>
    </location>
</feature>
<accession>T1G371</accession>
<evidence type="ECO:0000256" key="2">
    <source>
        <dbReference type="ARBA" id="ARBA00022692"/>
    </source>
</evidence>
<organism evidence="10 11">
    <name type="scientific">Helobdella robusta</name>
    <name type="common">Californian leech</name>
    <dbReference type="NCBI Taxonomy" id="6412"/>
    <lineage>
        <taxon>Eukaryota</taxon>
        <taxon>Metazoa</taxon>
        <taxon>Spiralia</taxon>
        <taxon>Lophotrochozoa</taxon>
        <taxon>Annelida</taxon>
        <taxon>Clitellata</taxon>
        <taxon>Hirudinea</taxon>
        <taxon>Rhynchobdellida</taxon>
        <taxon>Glossiphoniidae</taxon>
        <taxon>Helobdella</taxon>
    </lineage>
</organism>
<comment type="subcellular location">
    <subcellularLocation>
        <location evidence="1">Endoplasmic reticulum membrane</location>
        <topology evidence="1">Multi-pass membrane protein</topology>
    </subcellularLocation>
</comment>
<reference evidence="11" key="1">
    <citation type="submission" date="2012-12" db="EMBL/GenBank/DDBJ databases">
        <authorList>
            <person name="Hellsten U."/>
            <person name="Grimwood J."/>
            <person name="Chapman J.A."/>
            <person name="Shapiro H."/>
            <person name="Aerts A."/>
            <person name="Otillar R.P."/>
            <person name="Terry A.Y."/>
            <person name="Boore J.L."/>
            <person name="Simakov O."/>
            <person name="Marletaz F."/>
            <person name="Cho S.-J."/>
            <person name="Edsinger-Gonzales E."/>
            <person name="Havlak P."/>
            <person name="Kuo D.-H."/>
            <person name="Larsson T."/>
            <person name="Lv J."/>
            <person name="Arendt D."/>
            <person name="Savage R."/>
            <person name="Osoegawa K."/>
            <person name="de Jong P."/>
            <person name="Lindberg D.R."/>
            <person name="Seaver E.C."/>
            <person name="Weisblat D.A."/>
            <person name="Putnam N.H."/>
            <person name="Grigoriev I.V."/>
            <person name="Rokhsar D.S."/>
        </authorList>
    </citation>
    <scope>NUCLEOTIDE SEQUENCE</scope>
</reference>
<evidence type="ECO:0000256" key="1">
    <source>
        <dbReference type="ARBA" id="ARBA00004477"/>
    </source>
</evidence>
<dbReference type="InParanoid" id="T1G371"/>
<keyword evidence="6" id="KW-0443">Lipid metabolism</keyword>
<dbReference type="RefSeq" id="XP_009016653.1">
    <property type="nucleotide sequence ID" value="XM_009018405.1"/>
</dbReference>
<evidence type="ECO:0000256" key="6">
    <source>
        <dbReference type="ARBA" id="ARBA00023098"/>
    </source>
</evidence>
<evidence type="ECO:0000313" key="11">
    <source>
        <dbReference type="Proteomes" id="UP000015101"/>
    </source>
</evidence>